<keyword evidence="1" id="KW-1133">Transmembrane helix</keyword>
<accession>A0ABR5HK44</accession>
<evidence type="ECO:0000256" key="1">
    <source>
        <dbReference type="SAM" id="Phobius"/>
    </source>
</evidence>
<evidence type="ECO:0000313" key="4">
    <source>
        <dbReference type="Proteomes" id="UP000242951"/>
    </source>
</evidence>
<keyword evidence="1" id="KW-0472">Membrane</keyword>
<comment type="caution">
    <text evidence="3">The sequence shown here is derived from an EMBL/GenBank/DDBJ whole genome shotgun (WGS) entry which is preliminary data.</text>
</comment>
<dbReference type="Proteomes" id="UP000242951">
    <property type="component" value="Unassembled WGS sequence"/>
</dbReference>
<keyword evidence="4" id="KW-1185">Reference proteome</keyword>
<keyword evidence="1" id="KW-0812">Transmembrane</keyword>
<dbReference type="EMBL" id="LELG01000305">
    <property type="protein sequence ID" value="KMQ78035.1"/>
    <property type="molecule type" value="Genomic_DNA"/>
</dbReference>
<organism evidence="3 4">
    <name type="scientific">Candidatus Burkholderia pumila</name>
    <dbReference type="NCBI Taxonomy" id="1090375"/>
    <lineage>
        <taxon>Bacteria</taxon>
        <taxon>Pseudomonadati</taxon>
        <taxon>Pseudomonadota</taxon>
        <taxon>Betaproteobacteria</taxon>
        <taxon>Burkholderiales</taxon>
        <taxon>Burkholderiaceae</taxon>
        <taxon>Burkholderia</taxon>
    </lineage>
</organism>
<protein>
    <recommendedName>
        <fullName evidence="2">ESPR domain-containing protein</fullName>
    </recommendedName>
</protein>
<evidence type="ECO:0000313" key="3">
    <source>
        <dbReference type="EMBL" id="KMQ78035.1"/>
    </source>
</evidence>
<evidence type="ECO:0000259" key="2">
    <source>
        <dbReference type="Pfam" id="PF13018"/>
    </source>
</evidence>
<reference evidence="3 4" key="1">
    <citation type="submission" date="2015-06" db="EMBL/GenBank/DDBJ databases">
        <title>Comparative genomics of Burkholderia leaf nodule symbionts.</title>
        <authorList>
            <person name="Carlier A."/>
            <person name="Eberl L."/>
            <person name="Pinto-Carbo M."/>
        </authorList>
    </citation>
    <scope>NUCLEOTIDE SEQUENCE [LARGE SCALE GENOMIC DNA]</scope>
    <source>
        <strain evidence="3 4">UZHbot3</strain>
    </source>
</reference>
<sequence length="130" mass="13732">MNKQYRVIWNTSSESWVVVSENSKAKRKRTSRSAAVAAAMMALAAAGGAHTGSWRRGRHRSSRHERSYTPECFGAGGAVLSTSTACDGSIPLQGTSFGVGFASYGATGAMGAYALTTDTNFGILNMVWVC</sequence>
<dbReference type="Pfam" id="PF13018">
    <property type="entry name" value="ESPR"/>
    <property type="match status" value="1"/>
</dbReference>
<dbReference type="InterPro" id="IPR024973">
    <property type="entry name" value="ESPR"/>
</dbReference>
<feature type="transmembrane region" description="Helical" evidence="1">
    <location>
        <begin position="34"/>
        <end position="54"/>
    </location>
</feature>
<proteinExistence type="predicted"/>
<gene>
    <name evidence="3" type="ORF">BPMI_00669</name>
</gene>
<feature type="domain" description="ESPR" evidence="2">
    <location>
        <begin position="1"/>
        <end position="47"/>
    </location>
</feature>
<name>A0ABR5HK44_9BURK</name>